<keyword evidence="8" id="KW-0472">Membrane</keyword>
<evidence type="ECO:0000313" key="14">
    <source>
        <dbReference type="Proteomes" id="UP000230750"/>
    </source>
</evidence>
<evidence type="ECO:0000256" key="5">
    <source>
        <dbReference type="ARBA" id="ARBA00022737"/>
    </source>
</evidence>
<keyword evidence="14" id="KW-1185">Reference proteome</keyword>
<dbReference type="InterPro" id="IPR018097">
    <property type="entry name" value="EGF_Ca-bd_CS"/>
</dbReference>
<evidence type="ECO:0000256" key="2">
    <source>
        <dbReference type="ARBA" id="ARBA00022536"/>
    </source>
</evidence>
<dbReference type="PANTHER" id="PTHR24050">
    <property type="entry name" value="PA14 DOMAIN-CONTAINING PROTEIN"/>
    <property type="match status" value="1"/>
</dbReference>
<dbReference type="InterPro" id="IPR001881">
    <property type="entry name" value="EGF-like_Ca-bd_dom"/>
</dbReference>
<feature type="domain" description="EGF-like" evidence="12">
    <location>
        <begin position="99"/>
        <end position="139"/>
    </location>
</feature>
<dbReference type="Pfam" id="PF12947">
    <property type="entry name" value="EGF_3"/>
    <property type="match status" value="1"/>
</dbReference>
<evidence type="ECO:0000256" key="6">
    <source>
        <dbReference type="ARBA" id="ARBA00022837"/>
    </source>
</evidence>
<dbReference type="FunFam" id="2.10.25.10:FF:000202">
    <property type="entry name" value="Multiple epidermal growth factor-like domains 8"/>
    <property type="match status" value="1"/>
</dbReference>
<evidence type="ECO:0000259" key="12">
    <source>
        <dbReference type="PROSITE" id="PS50026"/>
    </source>
</evidence>
<keyword evidence="10" id="KW-0325">Glycoprotein</keyword>
<dbReference type="InterPro" id="IPR000742">
    <property type="entry name" value="EGF"/>
</dbReference>
<dbReference type="GO" id="GO:0048731">
    <property type="term" value="P:system development"/>
    <property type="evidence" value="ECO:0007669"/>
    <property type="project" value="UniProtKB-ARBA"/>
</dbReference>
<dbReference type="SUPFAM" id="SSF57196">
    <property type="entry name" value="EGF/Laminin"/>
    <property type="match status" value="2"/>
</dbReference>
<comment type="subcellular location">
    <subcellularLocation>
        <location evidence="1">Membrane</location>
        <topology evidence="1">Single-pass type I membrane protein</topology>
    </subcellularLocation>
</comment>
<evidence type="ECO:0000256" key="1">
    <source>
        <dbReference type="ARBA" id="ARBA00004479"/>
    </source>
</evidence>
<keyword evidence="2 11" id="KW-0245">EGF-like domain</keyword>
<feature type="domain" description="EGF-like" evidence="12">
    <location>
        <begin position="54"/>
        <end position="92"/>
    </location>
</feature>
<gene>
    <name evidence="13" type="ORF">BSL78_25375</name>
</gene>
<dbReference type="STRING" id="307972.A0A2G8JQ06"/>
<dbReference type="InterPro" id="IPR052235">
    <property type="entry name" value="Nephronectin_domain"/>
</dbReference>
<keyword evidence="3" id="KW-0812">Transmembrane</keyword>
<evidence type="ECO:0000313" key="13">
    <source>
        <dbReference type="EMBL" id="PIK37790.1"/>
    </source>
</evidence>
<protein>
    <submittedName>
        <fullName evidence="13">Putative fibrillin-3-like isoform X3</fullName>
    </submittedName>
</protein>
<dbReference type="FunFam" id="2.10.25.10:FF:000038">
    <property type="entry name" value="Fibrillin 2"/>
    <property type="match status" value="1"/>
</dbReference>
<sequence>MTFLVRRSVVLSFAADDRCYKTRCAFGCIQYSDGFRCYCPGGLQLTSDGLGCQDIDECSDGQTRCPTGRRCVNTYGNYMCLCPKGNHYAYVDGSLECVDMDECNMQMHSCHEDAHCINAPEGYECECNGGFVGDGYKCAELDSRTCSDSPCFPGAECTDTEVDVDTIDFEQVDSVRSFNCGDCPSGHTGDGIDCA</sequence>
<dbReference type="PROSITE" id="PS50026">
    <property type="entry name" value="EGF_3"/>
    <property type="match status" value="2"/>
</dbReference>
<evidence type="ECO:0000256" key="9">
    <source>
        <dbReference type="ARBA" id="ARBA00023157"/>
    </source>
</evidence>
<dbReference type="GO" id="GO:0005509">
    <property type="term" value="F:calcium ion binding"/>
    <property type="evidence" value="ECO:0007669"/>
    <property type="project" value="InterPro"/>
</dbReference>
<name>A0A2G8JQ06_STIJA</name>
<dbReference type="AlphaFoldDB" id="A0A2G8JQ06"/>
<proteinExistence type="predicted"/>
<dbReference type="GO" id="GO:0048513">
    <property type="term" value="P:animal organ development"/>
    <property type="evidence" value="ECO:0007669"/>
    <property type="project" value="UniProtKB-ARBA"/>
</dbReference>
<accession>A0A2G8JQ06</accession>
<keyword evidence="6" id="KW-0106">Calcium</keyword>
<dbReference type="SMART" id="SM00179">
    <property type="entry name" value="EGF_CA"/>
    <property type="match status" value="2"/>
</dbReference>
<keyword evidence="5" id="KW-0677">Repeat</keyword>
<evidence type="ECO:0000256" key="4">
    <source>
        <dbReference type="ARBA" id="ARBA00022729"/>
    </source>
</evidence>
<evidence type="ECO:0000256" key="10">
    <source>
        <dbReference type="ARBA" id="ARBA00023180"/>
    </source>
</evidence>
<comment type="caution">
    <text evidence="13">The sequence shown here is derived from an EMBL/GenBank/DDBJ whole genome shotgun (WGS) entry which is preliminary data.</text>
</comment>
<comment type="caution">
    <text evidence="11">Lacks conserved residue(s) required for the propagation of feature annotation.</text>
</comment>
<dbReference type="Pfam" id="PF07645">
    <property type="entry name" value="EGF_CA"/>
    <property type="match status" value="1"/>
</dbReference>
<dbReference type="PANTHER" id="PTHR24050:SF28">
    <property type="entry name" value="UROMODULIN-LIKE"/>
    <property type="match status" value="1"/>
</dbReference>
<evidence type="ECO:0000256" key="11">
    <source>
        <dbReference type="PROSITE-ProRule" id="PRU00076"/>
    </source>
</evidence>
<dbReference type="Gene3D" id="2.10.25.10">
    <property type="entry name" value="Laminin"/>
    <property type="match status" value="4"/>
</dbReference>
<dbReference type="PROSITE" id="PS01186">
    <property type="entry name" value="EGF_2"/>
    <property type="match status" value="1"/>
</dbReference>
<dbReference type="SMART" id="SM00181">
    <property type="entry name" value="EGF"/>
    <property type="match status" value="4"/>
</dbReference>
<dbReference type="Proteomes" id="UP000230750">
    <property type="component" value="Unassembled WGS sequence"/>
</dbReference>
<dbReference type="GO" id="GO:0016020">
    <property type="term" value="C:membrane"/>
    <property type="evidence" value="ECO:0007669"/>
    <property type="project" value="UniProtKB-SubCell"/>
</dbReference>
<evidence type="ECO:0000256" key="3">
    <source>
        <dbReference type="ARBA" id="ARBA00022692"/>
    </source>
</evidence>
<dbReference type="InterPro" id="IPR000152">
    <property type="entry name" value="EGF-type_Asp/Asn_hydroxyl_site"/>
</dbReference>
<keyword evidence="7" id="KW-1133">Transmembrane helix</keyword>
<evidence type="ECO:0000256" key="8">
    <source>
        <dbReference type="ARBA" id="ARBA00023136"/>
    </source>
</evidence>
<dbReference type="CDD" id="cd00054">
    <property type="entry name" value="EGF_CA"/>
    <property type="match status" value="2"/>
</dbReference>
<organism evidence="13 14">
    <name type="scientific">Stichopus japonicus</name>
    <name type="common">Sea cucumber</name>
    <dbReference type="NCBI Taxonomy" id="307972"/>
    <lineage>
        <taxon>Eukaryota</taxon>
        <taxon>Metazoa</taxon>
        <taxon>Echinodermata</taxon>
        <taxon>Eleutherozoa</taxon>
        <taxon>Echinozoa</taxon>
        <taxon>Holothuroidea</taxon>
        <taxon>Aspidochirotacea</taxon>
        <taxon>Aspidochirotida</taxon>
        <taxon>Stichopodidae</taxon>
        <taxon>Apostichopus</taxon>
    </lineage>
</organism>
<dbReference type="InterPro" id="IPR049883">
    <property type="entry name" value="NOTCH1_EGF-like"/>
</dbReference>
<keyword evidence="4" id="KW-0732">Signal</keyword>
<dbReference type="PROSITE" id="PS01187">
    <property type="entry name" value="EGF_CA"/>
    <property type="match status" value="2"/>
</dbReference>
<keyword evidence="9" id="KW-1015">Disulfide bond</keyword>
<feature type="non-terminal residue" evidence="13">
    <location>
        <position position="195"/>
    </location>
</feature>
<dbReference type="InterPro" id="IPR024731">
    <property type="entry name" value="NELL2-like_EGF"/>
</dbReference>
<dbReference type="OrthoDB" id="10060424at2759"/>
<reference evidence="13 14" key="1">
    <citation type="journal article" date="2017" name="PLoS Biol.">
        <title>The sea cucumber genome provides insights into morphological evolution and visceral regeneration.</title>
        <authorList>
            <person name="Zhang X."/>
            <person name="Sun L."/>
            <person name="Yuan J."/>
            <person name="Sun Y."/>
            <person name="Gao Y."/>
            <person name="Zhang L."/>
            <person name="Li S."/>
            <person name="Dai H."/>
            <person name="Hamel J.F."/>
            <person name="Liu C."/>
            <person name="Yu Y."/>
            <person name="Liu S."/>
            <person name="Lin W."/>
            <person name="Guo K."/>
            <person name="Jin S."/>
            <person name="Xu P."/>
            <person name="Storey K.B."/>
            <person name="Huan P."/>
            <person name="Zhang T."/>
            <person name="Zhou Y."/>
            <person name="Zhang J."/>
            <person name="Lin C."/>
            <person name="Li X."/>
            <person name="Xing L."/>
            <person name="Huo D."/>
            <person name="Sun M."/>
            <person name="Wang L."/>
            <person name="Mercier A."/>
            <person name="Li F."/>
            <person name="Yang H."/>
            <person name="Xiang J."/>
        </authorList>
    </citation>
    <scope>NUCLEOTIDE SEQUENCE [LARGE SCALE GENOMIC DNA]</scope>
    <source>
        <strain evidence="13">Shaxun</strain>
        <tissue evidence="13">Muscle</tissue>
    </source>
</reference>
<dbReference type="EMBL" id="MRZV01001450">
    <property type="protein sequence ID" value="PIK37790.1"/>
    <property type="molecule type" value="Genomic_DNA"/>
</dbReference>
<dbReference type="PROSITE" id="PS00010">
    <property type="entry name" value="ASX_HYDROXYL"/>
    <property type="match status" value="2"/>
</dbReference>
<evidence type="ECO:0000256" key="7">
    <source>
        <dbReference type="ARBA" id="ARBA00022989"/>
    </source>
</evidence>